<name>A0ABU6QEB6_9FABA</name>
<evidence type="ECO:0000256" key="1">
    <source>
        <dbReference type="SAM" id="MobiDB-lite"/>
    </source>
</evidence>
<evidence type="ECO:0000313" key="3">
    <source>
        <dbReference type="Proteomes" id="UP001341840"/>
    </source>
</evidence>
<feature type="compositionally biased region" description="Basic residues" evidence="1">
    <location>
        <begin position="66"/>
        <end position="75"/>
    </location>
</feature>
<feature type="region of interest" description="Disordered" evidence="1">
    <location>
        <begin position="62"/>
        <end position="104"/>
    </location>
</feature>
<keyword evidence="3" id="KW-1185">Reference proteome</keyword>
<evidence type="ECO:0000313" key="2">
    <source>
        <dbReference type="EMBL" id="MED6110032.1"/>
    </source>
</evidence>
<proteinExistence type="predicted"/>
<sequence length="104" mass="11896">MDSQSHGDNLPNLKSCGTRNDARKETTLLPLLSLPSHYLLHCLLFTFFQKEKREQLHCSKKSTATIKKKKVRIRRSPPSQPSEEEAESAYPPLHFRGKPHKATT</sequence>
<reference evidence="2 3" key="1">
    <citation type="journal article" date="2023" name="Plants (Basel)">
        <title>Bridging the Gap: Combining Genomics and Transcriptomics Approaches to Understand Stylosanthes scabra, an Orphan Legume from the Brazilian Caatinga.</title>
        <authorList>
            <person name="Ferreira-Neto J.R.C."/>
            <person name="da Silva M.D."/>
            <person name="Binneck E."/>
            <person name="de Melo N.F."/>
            <person name="da Silva R.H."/>
            <person name="de Melo A.L.T.M."/>
            <person name="Pandolfi V."/>
            <person name="Bustamante F.O."/>
            <person name="Brasileiro-Vidal A.C."/>
            <person name="Benko-Iseppon A.M."/>
        </authorList>
    </citation>
    <scope>NUCLEOTIDE SEQUENCE [LARGE SCALE GENOMIC DNA]</scope>
    <source>
        <tissue evidence="2">Leaves</tissue>
    </source>
</reference>
<dbReference type="Proteomes" id="UP001341840">
    <property type="component" value="Unassembled WGS sequence"/>
</dbReference>
<accession>A0ABU6QEB6</accession>
<feature type="compositionally biased region" description="Basic residues" evidence="1">
    <location>
        <begin position="95"/>
        <end position="104"/>
    </location>
</feature>
<protein>
    <submittedName>
        <fullName evidence="2">Uncharacterized protein</fullName>
    </submittedName>
</protein>
<organism evidence="2 3">
    <name type="scientific">Stylosanthes scabra</name>
    <dbReference type="NCBI Taxonomy" id="79078"/>
    <lineage>
        <taxon>Eukaryota</taxon>
        <taxon>Viridiplantae</taxon>
        <taxon>Streptophyta</taxon>
        <taxon>Embryophyta</taxon>
        <taxon>Tracheophyta</taxon>
        <taxon>Spermatophyta</taxon>
        <taxon>Magnoliopsida</taxon>
        <taxon>eudicotyledons</taxon>
        <taxon>Gunneridae</taxon>
        <taxon>Pentapetalae</taxon>
        <taxon>rosids</taxon>
        <taxon>fabids</taxon>
        <taxon>Fabales</taxon>
        <taxon>Fabaceae</taxon>
        <taxon>Papilionoideae</taxon>
        <taxon>50 kb inversion clade</taxon>
        <taxon>dalbergioids sensu lato</taxon>
        <taxon>Dalbergieae</taxon>
        <taxon>Pterocarpus clade</taxon>
        <taxon>Stylosanthes</taxon>
    </lineage>
</organism>
<gene>
    <name evidence="2" type="ORF">PIB30_039113</name>
</gene>
<feature type="non-terminal residue" evidence="2">
    <location>
        <position position="104"/>
    </location>
</feature>
<comment type="caution">
    <text evidence="2">The sequence shown here is derived from an EMBL/GenBank/DDBJ whole genome shotgun (WGS) entry which is preliminary data.</text>
</comment>
<feature type="region of interest" description="Disordered" evidence="1">
    <location>
        <begin position="1"/>
        <end position="21"/>
    </location>
</feature>
<dbReference type="EMBL" id="JASCZI010000205">
    <property type="protein sequence ID" value="MED6110032.1"/>
    <property type="molecule type" value="Genomic_DNA"/>
</dbReference>